<reference evidence="1 2" key="1">
    <citation type="submission" date="2017-05" db="EMBL/GenBank/DDBJ databases">
        <authorList>
            <person name="Song R."/>
            <person name="Chenine A.L."/>
            <person name="Ruprecht R.M."/>
        </authorList>
    </citation>
    <scope>NUCLEOTIDE SEQUENCE [LARGE SCALE GENOMIC DNA]</scope>
    <source>
        <strain evidence="1 2">CECT 8663</strain>
    </source>
</reference>
<evidence type="ECO:0000313" key="2">
    <source>
        <dbReference type="Proteomes" id="UP000220836"/>
    </source>
</evidence>
<protein>
    <submittedName>
        <fullName evidence="1">Uncharacterized protein</fullName>
    </submittedName>
</protein>
<dbReference type="RefSeq" id="WP_097804823.1">
    <property type="nucleotide sequence ID" value="NZ_FXYH01000007.1"/>
</dbReference>
<name>A0A238KFQ4_9RHOB</name>
<keyword evidence="2" id="KW-1185">Reference proteome</keyword>
<dbReference type="OrthoDB" id="7807972at2"/>
<evidence type="ECO:0000313" key="1">
    <source>
        <dbReference type="EMBL" id="SMX41689.1"/>
    </source>
</evidence>
<organism evidence="1 2">
    <name type="scientific">Pelagimonas varians</name>
    <dbReference type="NCBI Taxonomy" id="696760"/>
    <lineage>
        <taxon>Bacteria</taxon>
        <taxon>Pseudomonadati</taxon>
        <taxon>Pseudomonadota</taxon>
        <taxon>Alphaproteobacteria</taxon>
        <taxon>Rhodobacterales</taxon>
        <taxon>Roseobacteraceae</taxon>
        <taxon>Pelagimonas</taxon>
    </lineage>
</organism>
<proteinExistence type="predicted"/>
<accession>A0A238KFQ4</accession>
<dbReference type="EMBL" id="FXYH01000007">
    <property type="protein sequence ID" value="SMX41689.1"/>
    <property type="molecule type" value="Genomic_DNA"/>
</dbReference>
<dbReference type="AlphaFoldDB" id="A0A238KFQ4"/>
<dbReference type="Proteomes" id="UP000220836">
    <property type="component" value="Unassembled WGS sequence"/>
</dbReference>
<sequence>MDGNDPELIAGFARTIIDPHYWPEALKKLCEVCGASKAFITRRTALGAHIVVPHHQGSDWHGPMVFGFTASEIESYFSDFSEVDPWTEIEAQYHPLRPYSMQDYLPIQSLQKSEFWAWLEPQGIVDCVVVELGHDKNGWDALTVFLSAKQASEHRRVQKNLAANLPDLAAMWAAGQQVVRAKDDTFLAAAFIAKMEEPSLALDMQNRVQAINVAEQNIVDQRVIKASVGAYLRVPREWGNYIRHLAPHIAVLDGVAQASDWVPMLAQGRIEGTADGQVVQHRFMLLMENLRDPGDRPDWDHPALTARERRLVRHLAEGGQVKDGALLFDISVRANAEVWKAARRKLGGLKKQDLFVRNRDRTKDEER</sequence>
<gene>
    <name evidence="1" type="ORF">PEV8663_02330</name>
</gene>